<dbReference type="Gene3D" id="3.40.190.10">
    <property type="entry name" value="Periplasmic binding protein-like II"/>
    <property type="match status" value="1"/>
</dbReference>
<dbReference type="Gene3D" id="3.10.105.10">
    <property type="entry name" value="Dipeptide-binding Protein, Domain 3"/>
    <property type="match status" value="1"/>
</dbReference>
<evidence type="ECO:0000313" key="1">
    <source>
        <dbReference type="EMBL" id="GAI89179.1"/>
    </source>
</evidence>
<accession>X1UA21</accession>
<name>X1UA21_9ZZZZ</name>
<protein>
    <recommendedName>
        <fullName evidence="2">Solute-binding protein family 5 domain-containing protein</fullName>
    </recommendedName>
</protein>
<evidence type="ECO:0008006" key="2">
    <source>
        <dbReference type="Google" id="ProtNLM"/>
    </source>
</evidence>
<dbReference type="AlphaFoldDB" id="X1UA21"/>
<feature type="non-terminal residue" evidence="1">
    <location>
        <position position="1"/>
    </location>
</feature>
<comment type="caution">
    <text evidence="1">The sequence shown here is derived from an EMBL/GenBank/DDBJ whole genome shotgun (WGS) entry which is preliminary data.</text>
</comment>
<dbReference type="EMBL" id="BARW01018872">
    <property type="protein sequence ID" value="GAI89179.1"/>
    <property type="molecule type" value="Genomic_DNA"/>
</dbReference>
<dbReference type="SUPFAM" id="SSF53850">
    <property type="entry name" value="Periplasmic binding protein-like II"/>
    <property type="match status" value="1"/>
</dbReference>
<reference evidence="1" key="1">
    <citation type="journal article" date="2014" name="Front. Microbiol.">
        <title>High frequency of phylogenetically diverse reductive dehalogenase-homologous genes in deep subseafloor sedimentary metagenomes.</title>
        <authorList>
            <person name="Kawai M."/>
            <person name="Futagami T."/>
            <person name="Toyoda A."/>
            <person name="Takaki Y."/>
            <person name="Nishi S."/>
            <person name="Hori S."/>
            <person name="Arai W."/>
            <person name="Tsubouchi T."/>
            <person name="Morono Y."/>
            <person name="Uchiyama I."/>
            <person name="Ito T."/>
            <person name="Fujiyama A."/>
            <person name="Inagaki F."/>
            <person name="Takami H."/>
        </authorList>
    </citation>
    <scope>NUCLEOTIDE SEQUENCE</scope>
    <source>
        <strain evidence="1">Expedition CK06-06</strain>
    </source>
</reference>
<organism evidence="1">
    <name type="scientific">marine sediment metagenome</name>
    <dbReference type="NCBI Taxonomy" id="412755"/>
    <lineage>
        <taxon>unclassified sequences</taxon>
        <taxon>metagenomes</taxon>
        <taxon>ecological metagenomes</taxon>
    </lineage>
</organism>
<sequence>TMLRGMYSQLLPMFQIGWLADYPDAHNFVYPYMHSSGTFSGWQSYSNAEVDALVADGISATTSAERESIYRELDQLYYDDVPSFIIAQALGRVYFRSWVKGFYYNPCLPGRNLYALSKEY</sequence>
<gene>
    <name evidence="1" type="ORF">S12H4_32220</name>
</gene>
<proteinExistence type="predicted"/>